<dbReference type="AlphaFoldDB" id="A0A5E4D857"/>
<dbReference type="EMBL" id="CABDUW010004270">
    <property type="protein sequence ID" value="VTJ90228.1"/>
    <property type="molecule type" value="Genomic_DNA"/>
</dbReference>
<organism evidence="1 2">
    <name type="scientific">Marmota monax</name>
    <name type="common">Woodchuck</name>
    <dbReference type="NCBI Taxonomy" id="9995"/>
    <lineage>
        <taxon>Eukaryota</taxon>
        <taxon>Metazoa</taxon>
        <taxon>Chordata</taxon>
        <taxon>Craniata</taxon>
        <taxon>Vertebrata</taxon>
        <taxon>Euteleostomi</taxon>
        <taxon>Mammalia</taxon>
        <taxon>Eutheria</taxon>
        <taxon>Euarchontoglires</taxon>
        <taxon>Glires</taxon>
        <taxon>Rodentia</taxon>
        <taxon>Sciuromorpha</taxon>
        <taxon>Sciuridae</taxon>
        <taxon>Xerinae</taxon>
        <taxon>Marmotini</taxon>
        <taxon>Marmota</taxon>
    </lineage>
</organism>
<name>A0A5E4D857_MARMO</name>
<dbReference type="Proteomes" id="UP000335636">
    <property type="component" value="Unassembled WGS sequence"/>
</dbReference>
<protein>
    <submittedName>
        <fullName evidence="1">Uncharacterized protein</fullName>
    </submittedName>
</protein>
<accession>A0A5E4D857</accession>
<sequence length="210" mass="23992">MEEIEPRFKRLKIDPEKPPLKRKRYRKKTKRNQIDPAEKLISWEDVKKLTTQASRIIRLLGKNKTPVMMVATVIALLGCQVKGGQADTYWTYFPDPPLVHPAVWTGESIPVFTNDSFMMGGFTDTHITPNHVTRFNYSGYSAQLPLCWSHDKHAGCLKVSFEEKTAIGRPRLTSHTIYGDLKPYTRSVIKMGLSHNSHFCKTSMDTPLSQ</sequence>
<gene>
    <name evidence="1" type="ORF">MONAX_5E005583</name>
</gene>
<comment type="caution">
    <text evidence="1">The sequence shown here is derived from an EMBL/GenBank/DDBJ whole genome shotgun (WGS) entry which is preliminary data.</text>
</comment>
<evidence type="ECO:0000313" key="2">
    <source>
        <dbReference type="Proteomes" id="UP000335636"/>
    </source>
</evidence>
<reference evidence="1" key="1">
    <citation type="submission" date="2019-04" db="EMBL/GenBank/DDBJ databases">
        <authorList>
            <person name="Alioto T."/>
            <person name="Alioto T."/>
        </authorList>
    </citation>
    <scope>NUCLEOTIDE SEQUENCE [LARGE SCALE GENOMIC DNA]</scope>
</reference>
<evidence type="ECO:0000313" key="1">
    <source>
        <dbReference type="EMBL" id="VTJ90228.1"/>
    </source>
</evidence>
<keyword evidence="2" id="KW-1185">Reference proteome</keyword>
<proteinExistence type="predicted"/>